<dbReference type="STRING" id="1267768.BV394_00985"/>
<dbReference type="Pfam" id="PF13470">
    <property type="entry name" value="PIN_3"/>
    <property type="match status" value="1"/>
</dbReference>
<accession>A0A2M9DGZ3</accession>
<evidence type="ECO:0000313" key="2">
    <source>
        <dbReference type="Proteomes" id="UP000187266"/>
    </source>
</evidence>
<accession>A0A1U7DEQ2</accession>
<dbReference type="EMBL" id="CP019124">
    <property type="protein sequence ID" value="APX88477.1"/>
    <property type="molecule type" value="Genomic_DNA"/>
</dbReference>
<reference evidence="1 2" key="1">
    <citation type="submission" date="2017-01" db="EMBL/GenBank/DDBJ databases">
        <title>Genomic analysis of Xuhuaishuia manganoxidans DY6-4.</title>
        <authorList>
            <person name="Wang X."/>
        </authorList>
    </citation>
    <scope>NUCLEOTIDE SEQUENCE [LARGE SCALE GENOMIC DNA]</scope>
    <source>
        <strain evidence="1 2">DY6-4</strain>
    </source>
</reference>
<dbReference type="RefSeq" id="WP_076978501.1">
    <property type="nucleotide sequence ID" value="NZ_CP019124.1"/>
</dbReference>
<dbReference type="Proteomes" id="UP000187266">
    <property type="component" value="Chromosome"/>
</dbReference>
<proteinExistence type="predicted"/>
<dbReference type="NCBIfam" id="NF046100">
    <property type="entry name" value="RSP_2648_fam_PIN"/>
    <property type="match status" value="1"/>
</dbReference>
<dbReference type="SUPFAM" id="SSF88723">
    <property type="entry name" value="PIN domain-like"/>
    <property type="match status" value="1"/>
</dbReference>
<sequence length="180" mass="19577">MKVLLDACVLFPTVMREMLLAVAEAGLFQPIWSERILEEWARAARKIGPGGEAAARIEIALLRDRFPGAAIPPAPGIEARLHLPDENDLHVLAAAIAGSADMLLTLNARDFPRGTLAGEGLERRDPDSFLWQLWSDQPDMIAGAAESVRLRASEIDGQDRALAPLLKKARLTRLARALAS</sequence>
<dbReference type="OrthoDB" id="211933at2"/>
<dbReference type="InterPro" id="IPR029060">
    <property type="entry name" value="PIN-like_dom_sf"/>
</dbReference>
<gene>
    <name evidence="1" type="ORF">BV394_00985</name>
</gene>
<dbReference type="InterPro" id="IPR002716">
    <property type="entry name" value="PIN_dom"/>
</dbReference>
<dbReference type="AlphaFoldDB" id="A0A1U7DEQ2"/>
<protein>
    <submittedName>
        <fullName evidence="1">PIN domain-containing protein</fullName>
    </submittedName>
</protein>
<organism evidence="1 2">
    <name type="scientific">Brevirhabdus pacifica</name>
    <dbReference type="NCBI Taxonomy" id="1267768"/>
    <lineage>
        <taxon>Bacteria</taxon>
        <taxon>Pseudomonadati</taxon>
        <taxon>Pseudomonadota</taxon>
        <taxon>Alphaproteobacteria</taxon>
        <taxon>Rhodobacterales</taxon>
        <taxon>Paracoccaceae</taxon>
        <taxon>Brevirhabdus</taxon>
    </lineage>
</organism>
<keyword evidence="2" id="KW-1185">Reference proteome</keyword>
<evidence type="ECO:0000313" key="1">
    <source>
        <dbReference type="EMBL" id="APX88477.1"/>
    </source>
</evidence>
<name>A0A1U7DEQ2_9RHOB</name>